<dbReference type="STRING" id="397948.Cmaq_0902"/>
<dbReference type="SUPFAM" id="SSF51556">
    <property type="entry name" value="Metallo-dependent hydrolases"/>
    <property type="match status" value="1"/>
</dbReference>
<gene>
    <name evidence="1" type="ordered locus">Cmaq_0902</name>
</gene>
<protein>
    <submittedName>
        <fullName evidence="1">Amidohydrolase 2</fullName>
    </submittedName>
</protein>
<dbReference type="EMBL" id="CP000852">
    <property type="protein sequence ID" value="ABW01736.1"/>
    <property type="molecule type" value="Genomic_DNA"/>
</dbReference>
<dbReference type="OrthoDB" id="374682at2157"/>
<evidence type="ECO:0000313" key="2">
    <source>
        <dbReference type="Proteomes" id="UP000001137"/>
    </source>
</evidence>
<proteinExistence type="predicted"/>
<reference evidence="1 2" key="1">
    <citation type="submission" date="2007-10" db="EMBL/GenBank/DDBJ databases">
        <title>Complete sequence of Caldivirga maquilingensis IC-167.</title>
        <authorList>
            <consortium name="US DOE Joint Genome Institute"/>
            <person name="Copeland A."/>
            <person name="Lucas S."/>
            <person name="Lapidus A."/>
            <person name="Barry K."/>
            <person name="Glavina del Rio T."/>
            <person name="Dalin E."/>
            <person name="Tice H."/>
            <person name="Pitluck S."/>
            <person name="Saunders E."/>
            <person name="Brettin T."/>
            <person name="Bruce D."/>
            <person name="Detter J.C."/>
            <person name="Han C."/>
            <person name="Schmutz J."/>
            <person name="Larimer F."/>
            <person name="Land M."/>
            <person name="Hauser L."/>
            <person name="Kyrpides N."/>
            <person name="Ivanova N."/>
            <person name="Biddle J.F."/>
            <person name="Zhang Z."/>
            <person name="Fitz-Gibbon S.T."/>
            <person name="Lowe T.M."/>
            <person name="Saltikov C."/>
            <person name="House C.H."/>
            <person name="Richardson P."/>
        </authorList>
    </citation>
    <scope>NUCLEOTIDE SEQUENCE [LARGE SCALE GENOMIC DNA]</scope>
    <source>
        <strain evidence="2">ATCC 700844 / DSM 13496 / JCM 10307 / IC-167</strain>
    </source>
</reference>
<dbReference type="RefSeq" id="WP_012185955.1">
    <property type="nucleotide sequence ID" value="NC_009954.1"/>
</dbReference>
<evidence type="ECO:0000313" key="1">
    <source>
        <dbReference type="EMBL" id="ABW01736.1"/>
    </source>
</evidence>
<accession>A8MD80</accession>
<dbReference type="HOGENOM" id="CLU_1072000_0_0_2"/>
<name>A8MD80_CALMQ</name>
<dbReference type="Proteomes" id="UP000001137">
    <property type="component" value="Chromosome"/>
</dbReference>
<dbReference type="AlphaFoldDB" id="A8MD80"/>
<dbReference type="Gene3D" id="3.20.20.140">
    <property type="entry name" value="Metal-dependent hydrolases"/>
    <property type="match status" value="1"/>
</dbReference>
<dbReference type="InterPro" id="IPR032466">
    <property type="entry name" value="Metal_Hydrolase"/>
</dbReference>
<dbReference type="KEGG" id="cma:Cmaq_0902"/>
<keyword evidence="2" id="KW-1185">Reference proteome</keyword>
<keyword evidence="1" id="KW-0378">Hydrolase</keyword>
<dbReference type="GeneID" id="5710217"/>
<dbReference type="GO" id="GO:0016787">
    <property type="term" value="F:hydrolase activity"/>
    <property type="evidence" value="ECO:0007669"/>
    <property type="project" value="UniProtKB-KW"/>
</dbReference>
<organism evidence="1 2">
    <name type="scientific">Caldivirga maquilingensis (strain ATCC 700844 / DSM 13496 / JCM 10307 / IC-167)</name>
    <dbReference type="NCBI Taxonomy" id="397948"/>
    <lineage>
        <taxon>Archaea</taxon>
        <taxon>Thermoproteota</taxon>
        <taxon>Thermoprotei</taxon>
        <taxon>Thermoproteales</taxon>
        <taxon>Thermoproteaceae</taxon>
        <taxon>Caldivirga</taxon>
    </lineage>
</organism>
<sequence length="259" mass="29458">MIDALCMSGAYPFRYLSMSTEAVASKLASEGFKHCLMFNLTALFHRDPWWANVEFAREDPKVDCSIHKLAVFNPDYEDKLRIREYSRMGYVGFVTSPIYHGYRLMRRSVISNLTEALSHGAVVILNLLEDLRQMHRAYSFRYRIMLGELSEALKNIVNKGDGEVKVLLSHFPYNDLAGLRSLYNGDVYVDFASSQVLGAPYNHVEELVKLYGASRLVLSTGFMMKYPKSSILKLQLSKIQDKDKEAISSVNAGRLYGIK</sequence>